<dbReference type="SUPFAM" id="SSF46626">
    <property type="entry name" value="Cytochrome c"/>
    <property type="match status" value="1"/>
</dbReference>
<feature type="chain" id="PRO_5028452908" description="Cytochrome c domain-containing protein" evidence="2">
    <location>
        <begin position="23"/>
        <end position="273"/>
    </location>
</feature>
<gene>
    <name evidence="3" type="ORF">ENO10_08045</name>
</gene>
<proteinExistence type="predicted"/>
<evidence type="ECO:0000313" key="3">
    <source>
        <dbReference type="EMBL" id="HER41155.1"/>
    </source>
</evidence>
<name>A0A7C2RRB1_9FLAO</name>
<evidence type="ECO:0008006" key="4">
    <source>
        <dbReference type="Google" id="ProtNLM"/>
    </source>
</evidence>
<evidence type="ECO:0000256" key="1">
    <source>
        <dbReference type="SAM" id="MobiDB-lite"/>
    </source>
</evidence>
<dbReference type="InterPro" id="IPR036909">
    <property type="entry name" value="Cyt_c-like_dom_sf"/>
</dbReference>
<evidence type="ECO:0000256" key="2">
    <source>
        <dbReference type="SAM" id="SignalP"/>
    </source>
</evidence>
<protein>
    <recommendedName>
        <fullName evidence="4">Cytochrome c domain-containing protein</fullName>
    </recommendedName>
</protein>
<keyword evidence="2" id="KW-0732">Signal</keyword>
<dbReference type="EMBL" id="DSEE01000580">
    <property type="protein sequence ID" value="HER41155.1"/>
    <property type="molecule type" value="Genomic_DNA"/>
</dbReference>
<dbReference type="Proteomes" id="UP000885753">
    <property type="component" value="Unassembled WGS sequence"/>
</dbReference>
<reference evidence="3" key="1">
    <citation type="journal article" date="2020" name="mSystems">
        <title>Genome- and Community-Level Interaction Insights into Carbon Utilization and Element Cycling Functions of Hydrothermarchaeota in Hydrothermal Sediment.</title>
        <authorList>
            <person name="Zhou Z."/>
            <person name="Liu Y."/>
            <person name="Xu W."/>
            <person name="Pan J."/>
            <person name="Luo Z.H."/>
            <person name="Li M."/>
        </authorList>
    </citation>
    <scope>NUCLEOTIDE SEQUENCE [LARGE SCALE GENOMIC DNA]</scope>
    <source>
        <strain evidence="3">SpSt-1235</strain>
    </source>
</reference>
<feature type="compositionally biased region" description="Basic and acidic residues" evidence="1">
    <location>
        <begin position="37"/>
        <end position="48"/>
    </location>
</feature>
<dbReference type="AlphaFoldDB" id="A0A7C2RRB1"/>
<dbReference type="Gene3D" id="1.10.760.10">
    <property type="entry name" value="Cytochrome c-like domain"/>
    <property type="match status" value="1"/>
</dbReference>
<organism evidence="3">
    <name type="scientific">Salinimicrobium catena</name>
    <dbReference type="NCBI Taxonomy" id="390640"/>
    <lineage>
        <taxon>Bacteria</taxon>
        <taxon>Pseudomonadati</taxon>
        <taxon>Bacteroidota</taxon>
        <taxon>Flavobacteriia</taxon>
        <taxon>Flavobacteriales</taxon>
        <taxon>Flavobacteriaceae</taxon>
        <taxon>Salinimicrobium</taxon>
    </lineage>
</organism>
<dbReference type="GO" id="GO:0020037">
    <property type="term" value="F:heme binding"/>
    <property type="evidence" value="ECO:0007669"/>
    <property type="project" value="InterPro"/>
</dbReference>
<comment type="caution">
    <text evidence="3">The sequence shown here is derived from an EMBL/GenBank/DDBJ whole genome shotgun (WGS) entry which is preliminary data.</text>
</comment>
<dbReference type="GO" id="GO:0009055">
    <property type="term" value="F:electron transfer activity"/>
    <property type="evidence" value="ECO:0007669"/>
    <property type="project" value="InterPro"/>
</dbReference>
<feature type="signal peptide" evidence="2">
    <location>
        <begin position="1"/>
        <end position="22"/>
    </location>
</feature>
<feature type="region of interest" description="Disordered" evidence="1">
    <location>
        <begin position="22"/>
        <end position="53"/>
    </location>
</feature>
<sequence length="273" mass="31447">MRTCLFLIVLLVNLTSCNTSQKENQQDQNYIDPSETEDSRYAEAEKNTSPDPQGYELMTQKCFICHLPKPDPSKSAQMIAPPMVQVQEHYKPAYPEKEEFINAMVAFIQNPSREKTLMPGAVKKFNLMPKLLYEENELRLIAETLYEHDFGTAPARTGKNPVGELKLNNGSKWVLKKETMDRMNAAMQKINSFDSNELSDYNRLGKEIFDDAKIILLDDSYDGELFDQIHIFFNGIENHMHGLIAADSKAEAEKQLTELRDRFKEFHTYFKTS</sequence>
<accession>A0A7C2RRB1</accession>
<feature type="compositionally biased region" description="Polar residues" evidence="1">
    <location>
        <begin position="22"/>
        <end position="31"/>
    </location>
</feature>